<feature type="transmembrane region" description="Helical" evidence="2">
    <location>
        <begin position="232"/>
        <end position="255"/>
    </location>
</feature>
<comment type="caution">
    <text evidence="4">The sequence shown here is derived from an EMBL/GenBank/DDBJ whole genome shotgun (WGS) entry which is preliminary data.</text>
</comment>
<dbReference type="PANTHER" id="PTHR16861">
    <property type="entry name" value="GLYCOPROTEIN 38"/>
    <property type="match status" value="1"/>
</dbReference>
<keyword evidence="2" id="KW-1133">Transmembrane helix</keyword>
<gene>
    <name evidence="4" type="ORF">B0H17DRAFT_340426</name>
</gene>
<evidence type="ECO:0000256" key="2">
    <source>
        <dbReference type="SAM" id="Phobius"/>
    </source>
</evidence>
<evidence type="ECO:0000256" key="1">
    <source>
        <dbReference type="SAM" id="MobiDB-lite"/>
    </source>
</evidence>
<feature type="compositionally biased region" description="Low complexity" evidence="1">
    <location>
        <begin position="191"/>
        <end position="217"/>
    </location>
</feature>
<dbReference type="AlphaFoldDB" id="A0AAD7DRE0"/>
<reference evidence="4" key="1">
    <citation type="submission" date="2023-03" db="EMBL/GenBank/DDBJ databases">
        <title>Massive genome expansion in bonnet fungi (Mycena s.s.) driven by repeated elements and novel gene families across ecological guilds.</title>
        <authorList>
            <consortium name="Lawrence Berkeley National Laboratory"/>
            <person name="Harder C.B."/>
            <person name="Miyauchi S."/>
            <person name="Viragh M."/>
            <person name="Kuo A."/>
            <person name="Thoen E."/>
            <person name="Andreopoulos B."/>
            <person name="Lu D."/>
            <person name="Skrede I."/>
            <person name="Drula E."/>
            <person name="Henrissat B."/>
            <person name="Morin E."/>
            <person name="Kohler A."/>
            <person name="Barry K."/>
            <person name="LaButti K."/>
            <person name="Morin E."/>
            <person name="Salamov A."/>
            <person name="Lipzen A."/>
            <person name="Mereny Z."/>
            <person name="Hegedus B."/>
            <person name="Baldrian P."/>
            <person name="Stursova M."/>
            <person name="Weitz H."/>
            <person name="Taylor A."/>
            <person name="Grigoriev I.V."/>
            <person name="Nagy L.G."/>
            <person name="Martin F."/>
            <person name="Kauserud H."/>
        </authorList>
    </citation>
    <scope>NUCLEOTIDE SEQUENCE</scope>
    <source>
        <strain evidence="4">CBHHK067</strain>
    </source>
</reference>
<keyword evidence="3" id="KW-0732">Signal</keyword>
<protein>
    <submittedName>
        <fullName evidence="4">Uncharacterized protein</fullName>
    </submittedName>
</protein>
<feature type="region of interest" description="Disordered" evidence="1">
    <location>
        <begin position="191"/>
        <end position="224"/>
    </location>
</feature>
<evidence type="ECO:0000256" key="3">
    <source>
        <dbReference type="SAM" id="SignalP"/>
    </source>
</evidence>
<keyword evidence="2" id="KW-0812">Transmembrane</keyword>
<sequence length="412" mass="43487">MRTPPRLAILAFGALATSALADNLACQGTGMDWYINMVGETPCLTYQKLRQICNSQFAVGVMDVNTPPDACTDQVSTCCCNTVAFALSMLCLNCQQNISTSTGLDAGAGAYQIYLDQGTSTSCANPQSDKLPADIQTAVCNEKVKIADDLYSNGWPDGSWFYVYTRDTLTKDNIVANNNSFTHCASTTLSSSSSSQHPSSSSSATSTSASAKPSGTAETATAPPSTKLGSGAIAGLAVGVALLLGLVGAGAWWWWRRRGRRGGGAVGPGGVFGQPETAAVDESLVAHGELCFLCARYLFRPLVVFFRARFLSCACFFSFLAHAVAKERRSGDVDGGSLLPYRACCRLPRPLSFPSRLSPFSNFLSGVAYDEGRAPITLVVGAVHAAAGARRFRLVLGAVELVNEWGCCAVEL</sequence>
<dbReference type="PANTHER" id="PTHR16861:SF4">
    <property type="entry name" value="SH3 DOMAIN PROTEIN (AFU_ORTHOLOGUE AFUA_1G13610)"/>
    <property type="match status" value="1"/>
</dbReference>
<evidence type="ECO:0000313" key="4">
    <source>
        <dbReference type="EMBL" id="KAJ7697997.1"/>
    </source>
</evidence>
<proteinExistence type="predicted"/>
<accession>A0AAD7DRE0</accession>
<keyword evidence="2" id="KW-0472">Membrane</keyword>
<evidence type="ECO:0000313" key="5">
    <source>
        <dbReference type="Proteomes" id="UP001221757"/>
    </source>
</evidence>
<feature type="signal peptide" evidence="3">
    <location>
        <begin position="1"/>
        <end position="21"/>
    </location>
</feature>
<dbReference type="Proteomes" id="UP001221757">
    <property type="component" value="Unassembled WGS sequence"/>
</dbReference>
<feature type="chain" id="PRO_5041903386" evidence="3">
    <location>
        <begin position="22"/>
        <end position="412"/>
    </location>
</feature>
<keyword evidence="5" id="KW-1185">Reference proteome</keyword>
<organism evidence="4 5">
    <name type="scientific">Mycena rosella</name>
    <name type="common">Pink bonnet</name>
    <name type="synonym">Agaricus rosellus</name>
    <dbReference type="NCBI Taxonomy" id="1033263"/>
    <lineage>
        <taxon>Eukaryota</taxon>
        <taxon>Fungi</taxon>
        <taxon>Dikarya</taxon>
        <taxon>Basidiomycota</taxon>
        <taxon>Agaricomycotina</taxon>
        <taxon>Agaricomycetes</taxon>
        <taxon>Agaricomycetidae</taxon>
        <taxon>Agaricales</taxon>
        <taxon>Marasmiineae</taxon>
        <taxon>Mycenaceae</taxon>
        <taxon>Mycena</taxon>
    </lineage>
</organism>
<dbReference type="EMBL" id="JARKIE010000027">
    <property type="protein sequence ID" value="KAJ7697997.1"/>
    <property type="molecule type" value="Genomic_DNA"/>
</dbReference>
<name>A0AAD7DRE0_MYCRO</name>